<reference evidence="1" key="1">
    <citation type="submission" date="2018-05" db="EMBL/GenBank/DDBJ databases">
        <authorList>
            <person name="Lanie J.A."/>
            <person name="Ng W.-L."/>
            <person name="Kazmierczak K.M."/>
            <person name="Andrzejewski T.M."/>
            <person name="Davidsen T.M."/>
            <person name="Wayne K.J."/>
            <person name="Tettelin H."/>
            <person name="Glass J.I."/>
            <person name="Rusch D."/>
            <person name="Podicherti R."/>
            <person name="Tsui H.-C.T."/>
            <person name="Winkler M.E."/>
        </authorList>
    </citation>
    <scope>NUCLEOTIDE SEQUENCE</scope>
</reference>
<dbReference type="SUPFAM" id="SSF51182">
    <property type="entry name" value="RmlC-like cupins"/>
    <property type="match status" value="1"/>
</dbReference>
<proteinExistence type="predicted"/>
<gene>
    <name evidence="1" type="ORF">METZ01_LOCUS235290</name>
</gene>
<dbReference type="AlphaFoldDB" id="A0A382H565"/>
<evidence type="ECO:0000313" key="1">
    <source>
        <dbReference type="EMBL" id="SVB82436.1"/>
    </source>
</evidence>
<organism evidence="1">
    <name type="scientific">marine metagenome</name>
    <dbReference type="NCBI Taxonomy" id="408172"/>
    <lineage>
        <taxon>unclassified sequences</taxon>
        <taxon>metagenomes</taxon>
        <taxon>ecological metagenomes</taxon>
    </lineage>
</organism>
<protein>
    <recommendedName>
        <fullName evidence="2">Cupin 2 conserved barrel domain-containing protein</fullName>
    </recommendedName>
</protein>
<sequence length="116" mass="12817">MEVTELGVYRLYSGGDGESRISQFTEEELANIKIKGTMSFSVAKREPGHFMDIHPAASRRWHIHVEGRMTIGLSDGTSQTFHPGDVRLVEDTDGKGHTTTLPDGDTIALMISIDEE</sequence>
<dbReference type="EMBL" id="UINC01059243">
    <property type="protein sequence ID" value="SVB82436.1"/>
    <property type="molecule type" value="Genomic_DNA"/>
</dbReference>
<dbReference type="InterPro" id="IPR011051">
    <property type="entry name" value="RmlC_Cupin_sf"/>
</dbReference>
<evidence type="ECO:0008006" key="2">
    <source>
        <dbReference type="Google" id="ProtNLM"/>
    </source>
</evidence>
<name>A0A382H565_9ZZZZ</name>
<accession>A0A382H565</accession>